<dbReference type="GeneID" id="22113440"/>
<sequence length="94" mass="10979">MSESKDEIQDSCVIAVETWNRRNPHYQVTVTPNRYLEQGGLIVVDAVLAFNKYHDMEILDGNFTVATNTAWDDPMEFVYGWLECIEESYHLIYE</sequence>
<organism evidence="1 2">
    <name type="scientific">Dickeya phage RC-2014</name>
    <dbReference type="NCBI Taxonomy" id="1477406"/>
    <lineage>
        <taxon>Viruses</taxon>
        <taxon>Duplodnaviria</taxon>
        <taxon>Heunggongvirae</taxon>
        <taxon>Uroviricota</taxon>
        <taxon>Caudoviricetes</taxon>
        <taxon>Pantevenvirales</taxon>
        <taxon>Ackermannviridae</taxon>
        <taxon>Aglimvirinae</taxon>
        <taxon>Limestonevirus</taxon>
        <taxon>Limestonevirus RC2014</taxon>
    </lineage>
</organism>
<dbReference type="EMBL" id="KJ716335">
    <property type="protein sequence ID" value="AHZ60183.1"/>
    <property type="molecule type" value="Genomic_DNA"/>
</dbReference>
<keyword evidence="2" id="KW-1185">Reference proteome</keyword>
<dbReference type="KEGG" id="vg:22113440"/>
<evidence type="ECO:0000313" key="1">
    <source>
        <dbReference type="EMBL" id="AHZ60183.1"/>
    </source>
</evidence>
<reference evidence="1 2" key="1">
    <citation type="journal article" date="2014" name="Arch. Virol.">
        <title>Complete genome sequence of a broad-host-range lytic Dickeya spp. bacteriophage ?D5.</title>
        <authorList>
            <person name="Czajkowski R."/>
            <person name="Ozymko Z."/>
            <person name="Zwirowski S."/>
            <person name="Lojkowska E."/>
        </authorList>
    </citation>
    <scope>NUCLEOTIDE SEQUENCE [LARGE SCALE GENOMIC DNA]</scope>
</reference>
<dbReference type="RefSeq" id="YP_009102893.1">
    <property type="nucleotide sequence ID" value="NC_025452.1"/>
</dbReference>
<protein>
    <submittedName>
        <fullName evidence="1">Uncharacterized protein</fullName>
    </submittedName>
</protein>
<proteinExistence type="predicted"/>
<accession>A0A075E0W6</accession>
<dbReference type="Proteomes" id="UP000028741">
    <property type="component" value="Segment"/>
</dbReference>
<name>A0A075E0W6_9CAUD</name>
<gene>
    <name evidence="1" type="ORF">DA66_0053</name>
</gene>
<evidence type="ECO:0000313" key="2">
    <source>
        <dbReference type="Proteomes" id="UP000028741"/>
    </source>
</evidence>